<organism evidence="1 2">
    <name type="scientific">Thiocapsa marina 5811</name>
    <dbReference type="NCBI Taxonomy" id="768671"/>
    <lineage>
        <taxon>Bacteria</taxon>
        <taxon>Pseudomonadati</taxon>
        <taxon>Pseudomonadota</taxon>
        <taxon>Gammaproteobacteria</taxon>
        <taxon>Chromatiales</taxon>
        <taxon>Chromatiaceae</taxon>
        <taxon>Thiocapsa</taxon>
    </lineage>
</organism>
<gene>
    <name evidence="1" type="ORF">ThimaDRAFT_0431</name>
</gene>
<proteinExistence type="predicted"/>
<reference evidence="1 2" key="1">
    <citation type="submission" date="2011-06" db="EMBL/GenBank/DDBJ databases">
        <title>The draft genome of Thiocapsa marina 5811.</title>
        <authorList>
            <consortium name="US DOE Joint Genome Institute (JGI-PGF)"/>
            <person name="Lucas S."/>
            <person name="Han J."/>
            <person name="Cheng J.-F."/>
            <person name="Goodwin L."/>
            <person name="Pitluck S."/>
            <person name="Peters L."/>
            <person name="Land M.L."/>
            <person name="Hauser L."/>
            <person name="Vogl K."/>
            <person name="Liu Z."/>
            <person name="Imhoff J."/>
            <person name="Thiel V."/>
            <person name="Frigaard N.-U."/>
            <person name="Bryant D."/>
            <person name="Woyke T.J."/>
        </authorList>
    </citation>
    <scope>NUCLEOTIDE SEQUENCE [LARGE SCALE GENOMIC DNA]</scope>
    <source>
        <strain evidence="1 2">5811</strain>
    </source>
</reference>
<dbReference type="STRING" id="768671.ThimaDRAFT_0431"/>
<dbReference type="AlphaFoldDB" id="F9U680"/>
<sequence length="143" mass="15759">MTGRQLEVIYCDDVRQEIGNKQSFIGVYLGDLIVAEALPVVLPKLCLVSTLILPKSDDVTSARIRIMQGDHCLLESDGLLPPSEEVRSTNPEEVPEEQLLRIALVVVLSPFQVDEETVLRVVAEVDGAELIGRPLRIRGARSD</sequence>
<dbReference type="EMBL" id="AFWV01000001">
    <property type="protein sequence ID" value="EGV20653.1"/>
    <property type="molecule type" value="Genomic_DNA"/>
</dbReference>
<dbReference type="OrthoDB" id="8377146at2"/>
<dbReference type="Proteomes" id="UP000005459">
    <property type="component" value="Unassembled WGS sequence"/>
</dbReference>
<dbReference type="InterPro" id="IPR054221">
    <property type="entry name" value="DUF6941"/>
</dbReference>
<evidence type="ECO:0000313" key="1">
    <source>
        <dbReference type="EMBL" id="EGV20653.1"/>
    </source>
</evidence>
<dbReference type="eggNOG" id="ENOG5033C7D">
    <property type="taxonomic scope" value="Bacteria"/>
</dbReference>
<dbReference type="Pfam" id="PF22091">
    <property type="entry name" value="DUF6941"/>
    <property type="match status" value="1"/>
</dbReference>
<keyword evidence="2" id="KW-1185">Reference proteome</keyword>
<protein>
    <submittedName>
        <fullName evidence="1">Uncharacterized protein</fullName>
    </submittedName>
</protein>
<evidence type="ECO:0000313" key="2">
    <source>
        <dbReference type="Proteomes" id="UP000005459"/>
    </source>
</evidence>
<dbReference type="RefSeq" id="WP_007191309.1">
    <property type="nucleotide sequence ID" value="NZ_AFWV01000001.1"/>
</dbReference>
<name>F9U680_9GAMM</name>
<accession>F9U680</accession>